<keyword evidence="3" id="KW-1185">Reference proteome</keyword>
<gene>
    <name evidence="2" type="ORF">VNO77_22612</name>
</gene>
<protein>
    <submittedName>
        <fullName evidence="2">Uncharacterized protein</fullName>
    </submittedName>
</protein>
<evidence type="ECO:0000313" key="3">
    <source>
        <dbReference type="Proteomes" id="UP001367508"/>
    </source>
</evidence>
<comment type="caution">
    <text evidence="2">The sequence shown here is derived from an EMBL/GenBank/DDBJ whole genome shotgun (WGS) entry which is preliminary data.</text>
</comment>
<name>A0AAN9QEM0_CANGL</name>
<accession>A0AAN9QEM0</accession>
<organism evidence="2 3">
    <name type="scientific">Canavalia gladiata</name>
    <name type="common">Sword bean</name>
    <name type="synonym">Dolichos gladiatus</name>
    <dbReference type="NCBI Taxonomy" id="3824"/>
    <lineage>
        <taxon>Eukaryota</taxon>
        <taxon>Viridiplantae</taxon>
        <taxon>Streptophyta</taxon>
        <taxon>Embryophyta</taxon>
        <taxon>Tracheophyta</taxon>
        <taxon>Spermatophyta</taxon>
        <taxon>Magnoliopsida</taxon>
        <taxon>eudicotyledons</taxon>
        <taxon>Gunneridae</taxon>
        <taxon>Pentapetalae</taxon>
        <taxon>rosids</taxon>
        <taxon>fabids</taxon>
        <taxon>Fabales</taxon>
        <taxon>Fabaceae</taxon>
        <taxon>Papilionoideae</taxon>
        <taxon>50 kb inversion clade</taxon>
        <taxon>NPAAA clade</taxon>
        <taxon>indigoferoid/millettioid clade</taxon>
        <taxon>Phaseoleae</taxon>
        <taxon>Canavalia</taxon>
    </lineage>
</organism>
<sequence>MLIIHSMLLGPLIFHIRKVSLVAIAILHEANTRISFCQISCHGGPPDFLLNTFLVVDWLLHGLIRSKVDMNMASKVTEIFSRNRNRLGNFLSVLDTMFGNINTYQAWMKNGLFADNSLTNEQRASKRTLNQILDCQANSIIFLYNSALASLLLPETMKFFPSRATSPQHEARGSCSLFCAKAPQNYAKNGRRSPEKQRKKNPLKMG</sequence>
<evidence type="ECO:0000256" key="1">
    <source>
        <dbReference type="SAM" id="MobiDB-lite"/>
    </source>
</evidence>
<evidence type="ECO:0000313" key="2">
    <source>
        <dbReference type="EMBL" id="KAK7328503.1"/>
    </source>
</evidence>
<dbReference type="EMBL" id="JAYMYQ010000005">
    <property type="protein sequence ID" value="KAK7328503.1"/>
    <property type="molecule type" value="Genomic_DNA"/>
</dbReference>
<dbReference type="Proteomes" id="UP001367508">
    <property type="component" value="Unassembled WGS sequence"/>
</dbReference>
<feature type="compositionally biased region" description="Basic residues" evidence="1">
    <location>
        <begin position="197"/>
        <end position="206"/>
    </location>
</feature>
<proteinExistence type="predicted"/>
<reference evidence="2 3" key="1">
    <citation type="submission" date="2024-01" db="EMBL/GenBank/DDBJ databases">
        <title>The genomes of 5 underutilized Papilionoideae crops provide insights into root nodulation and disease resistanc.</title>
        <authorList>
            <person name="Jiang F."/>
        </authorList>
    </citation>
    <scope>NUCLEOTIDE SEQUENCE [LARGE SCALE GENOMIC DNA]</scope>
    <source>
        <strain evidence="2">LVBAO_FW01</strain>
        <tissue evidence="2">Leaves</tissue>
    </source>
</reference>
<feature type="region of interest" description="Disordered" evidence="1">
    <location>
        <begin position="186"/>
        <end position="206"/>
    </location>
</feature>
<dbReference type="AlphaFoldDB" id="A0AAN9QEM0"/>